<evidence type="ECO:0000313" key="2">
    <source>
        <dbReference type="EMBL" id="BAK82467.1"/>
    </source>
</evidence>
<dbReference type="InterPro" id="IPR036736">
    <property type="entry name" value="ACP-like_sf"/>
</dbReference>
<proteinExistence type="predicted"/>
<dbReference type="Pfam" id="PF00550">
    <property type="entry name" value="PP-binding"/>
    <property type="match status" value="1"/>
</dbReference>
<feature type="domain" description="Carrier" evidence="1">
    <location>
        <begin position="27"/>
        <end position="104"/>
    </location>
</feature>
<dbReference type="KEGG" id="gxy:GLX_00550"/>
<evidence type="ECO:0000259" key="1">
    <source>
        <dbReference type="PROSITE" id="PS50075"/>
    </source>
</evidence>
<dbReference type="SUPFAM" id="SSF47336">
    <property type="entry name" value="ACP-like"/>
    <property type="match status" value="1"/>
</dbReference>
<evidence type="ECO:0000313" key="3">
    <source>
        <dbReference type="Proteomes" id="UP000009044"/>
    </source>
</evidence>
<protein>
    <submittedName>
        <fullName evidence="2">Acyl carrier protein</fullName>
    </submittedName>
</protein>
<accession>G2I251</accession>
<dbReference type="EMBL" id="AP012159">
    <property type="protein sequence ID" value="BAK82467.1"/>
    <property type="molecule type" value="Genomic_DNA"/>
</dbReference>
<organism evidence="2 3">
    <name type="scientific">Komagataeibacter medellinensis (strain NBRC 3288 / BCRC 11682 / LMG 1693 / Kondo 51)</name>
    <name type="common">Gluconacetobacter medellinensis</name>
    <dbReference type="NCBI Taxonomy" id="634177"/>
    <lineage>
        <taxon>Bacteria</taxon>
        <taxon>Pseudomonadati</taxon>
        <taxon>Pseudomonadota</taxon>
        <taxon>Alphaproteobacteria</taxon>
        <taxon>Acetobacterales</taxon>
        <taxon>Acetobacteraceae</taxon>
        <taxon>Komagataeibacter</taxon>
    </lineage>
</organism>
<gene>
    <name evidence="2" type="ordered locus">GLX_00550</name>
</gene>
<dbReference type="AlphaFoldDB" id="G2I251"/>
<dbReference type="eggNOG" id="COG0236">
    <property type="taxonomic scope" value="Bacteria"/>
</dbReference>
<dbReference type="STRING" id="634177.GLX_00550"/>
<name>G2I251_KOMMN</name>
<dbReference type="PROSITE" id="PS50075">
    <property type="entry name" value="CARRIER"/>
    <property type="match status" value="1"/>
</dbReference>
<dbReference type="InterPro" id="IPR009081">
    <property type="entry name" value="PP-bd_ACP"/>
</dbReference>
<reference evidence="3" key="1">
    <citation type="journal article" date="2011" name="J. Bacteriol.">
        <title>Complete genome sequence of NBRC 3288, a unique cellulose-nonproducing strain of Gluconacetobacter xylinus isolated from vinegar.</title>
        <authorList>
            <person name="Ogino H."/>
            <person name="Azuma Y."/>
            <person name="Hosoyama A."/>
            <person name="Nakazawa H."/>
            <person name="Matsutani M."/>
            <person name="Hasegawa A."/>
            <person name="Otsuyama K."/>
            <person name="Matsushita K."/>
            <person name="Fujita N."/>
            <person name="Shirai M."/>
        </authorList>
    </citation>
    <scope>NUCLEOTIDE SEQUENCE [LARGE SCALE GENOMIC DNA]</scope>
    <source>
        <strain evidence="3">NBRC 3288 / BCRC 11682 / LMG 1693</strain>
    </source>
</reference>
<dbReference type="HOGENOM" id="CLU_108696_13_0_5"/>
<sequence>MDRGLVIHAVPLPAAGRTCHKDVGMSETVASVSALIVKTLLANPKVPRDINGSSKIVEDLAFDSLAVMNFVMEIEDTLDVSVPLDRLADIRTIDDLAVCIVSLKQAS</sequence>
<dbReference type="PATRIC" id="fig|634177.7.peg.56"/>
<dbReference type="Gene3D" id="1.10.1200.10">
    <property type="entry name" value="ACP-like"/>
    <property type="match status" value="1"/>
</dbReference>
<dbReference type="Proteomes" id="UP000009044">
    <property type="component" value="Chromosome"/>
</dbReference>